<keyword evidence="1" id="KW-0812">Transmembrane</keyword>
<organism evidence="3">
    <name type="scientific">Candidatus Kentrum sp. UNK</name>
    <dbReference type="NCBI Taxonomy" id="2126344"/>
    <lineage>
        <taxon>Bacteria</taxon>
        <taxon>Pseudomonadati</taxon>
        <taxon>Pseudomonadota</taxon>
        <taxon>Gammaproteobacteria</taxon>
        <taxon>Candidatus Kentrum</taxon>
    </lineage>
</organism>
<keyword evidence="1" id="KW-1133">Transmembrane helix</keyword>
<evidence type="ECO:0000313" key="3">
    <source>
        <dbReference type="EMBL" id="VFK59046.1"/>
    </source>
</evidence>
<dbReference type="InterPro" id="IPR007111">
    <property type="entry name" value="NACHT_NTPase"/>
</dbReference>
<evidence type="ECO:0000259" key="2">
    <source>
        <dbReference type="PROSITE" id="PS50837"/>
    </source>
</evidence>
<dbReference type="Gene3D" id="3.40.50.300">
    <property type="entry name" value="P-loop containing nucleotide triphosphate hydrolases"/>
    <property type="match status" value="1"/>
</dbReference>
<dbReference type="InterPro" id="IPR027417">
    <property type="entry name" value="P-loop_NTPase"/>
</dbReference>
<evidence type="ECO:0000256" key="1">
    <source>
        <dbReference type="SAM" id="Phobius"/>
    </source>
</evidence>
<dbReference type="EMBL" id="CAADGD010000152">
    <property type="protein sequence ID" value="VFK72953.1"/>
    <property type="molecule type" value="Genomic_DNA"/>
</dbReference>
<reference evidence="3" key="1">
    <citation type="submission" date="2019-02" db="EMBL/GenBank/DDBJ databases">
        <authorList>
            <person name="Gruber-Vodicka R. H."/>
            <person name="Seah K. B. B."/>
        </authorList>
    </citation>
    <scope>NUCLEOTIDE SEQUENCE</scope>
    <source>
        <strain evidence="4">BECK_BY19</strain>
        <strain evidence="3">BECK_BY8</strain>
    </source>
</reference>
<protein>
    <submittedName>
        <fullName evidence="3">NACHT domain-containing protein</fullName>
    </submittedName>
</protein>
<evidence type="ECO:0000313" key="4">
    <source>
        <dbReference type="EMBL" id="VFK72953.1"/>
    </source>
</evidence>
<feature type="domain" description="NACHT" evidence="2">
    <location>
        <begin position="141"/>
        <end position="253"/>
    </location>
</feature>
<sequence>MPTPNLSSQESPLSLLDRVVNIIANPNPEQIAVGIISALAASLIIWLAIRASRGLSTLFWAFTARLSAAPALSRIVTRSYLRQVRKNFGTVRNIYLDRQEQLDLHRVFMPLTLRSRSDQDQIENPEIRAPQTTREILTENPHIVILGAPGSGKTTPLKALASGISQHQWSEWQTLVPVFVSLRAFSRATDEPSLHHWLIHTLLPEEYNLRYAEPLLNKLLSRGRMLLLLDGLDEVNVDDQSSVLTRIAGFLEKYASNGSQTVPRRHSASLLSGWRMALGLRSAATPSGWRAASSHILLTCREQNYDLISDALLLRHQGMAEYRLADMRDGEVDAMVQSRQEDFERHNKAIPRFLDAIRANERIYQLTPQPPLANPVHRSLSPPCR</sequence>
<dbReference type="PROSITE" id="PS50837">
    <property type="entry name" value="NACHT"/>
    <property type="match status" value="1"/>
</dbReference>
<gene>
    <name evidence="3" type="ORF">BECKUNK1418G_GA0071005_10061</name>
    <name evidence="4" type="ORF">BECKUNK1418H_GA0071006_11521</name>
</gene>
<dbReference type="EMBL" id="CAADFZ010000006">
    <property type="protein sequence ID" value="VFK59046.1"/>
    <property type="molecule type" value="Genomic_DNA"/>
</dbReference>
<dbReference type="AlphaFoldDB" id="A0A450ZZ72"/>
<feature type="transmembrane region" description="Helical" evidence="1">
    <location>
        <begin position="31"/>
        <end position="49"/>
    </location>
</feature>
<dbReference type="Pfam" id="PF05729">
    <property type="entry name" value="NACHT"/>
    <property type="match status" value="1"/>
</dbReference>
<accession>A0A450ZZ72</accession>
<name>A0A450ZZ72_9GAMM</name>
<proteinExistence type="predicted"/>
<keyword evidence="1" id="KW-0472">Membrane</keyword>
<dbReference type="SUPFAM" id="SSF52540">
    <property type="entry name" value="P-loop containing nucleoside triphosphate hydrolases"/>
    <property type="match status" value="1"/>
</dbReference>